<dbReference type="NCBIfam" id="TIGR04183">
    <property type="entry name" value="Por_Secre_tail"/>
    <property type="match status" value="1"/>
</dbReference>
<evidence type="ECO:0000256" key="2">
    <source>
        <dbReference type="SAM" id="SignalP"/>
    </source>
</evidence>
<dbReference type="RefSeq" id="WP_091144452.1">
    <property type="nucleotide sequence ID" value="NZ_FMVF01000012.1"/>
</dbReference>
<dbReference type="EMBL" id="FMVF01000012">
    <property type="protein sequence ID" value="SCY82626.1"/>
    <property type="molecule type" value="Genomic_DNA"/>
</dbReference>
<dbReference type="Proteomes" id="UP000199354">
    <property type="component" value="Unassembled WGS sequence"/>
</dbReference>
<keyword evidence="1 2" id="KW-0732">Signal</keyword>
<dbReference type="PANTHER" id="PTHR47199:SF2">
    <property type="entry name" value="PHOTOSYSTEM II STABILITY_ASSEMBLY FACTOR HCF136, CHLOROPLASTIC"/>
    <property type="match status" value="1"/>
</dbReference>
<evidence type="ECO:0000313" key="4">
    <source>
        <dbReference type="EMBL" id="SCY82626.1"/>
    </source>
</evidence>
<dbReference type="OrthoDB" id="610388at2"/>
<gene>
    <name evidence="4" type="ORF">SAMN02927903_02503</name>
</gene>
<feature type="chain" id="PRO_5011517177" evidence="2">
    <location>
        <begin position="19"/>
        <end position="454"/>
    </location>
</feature>
<proteinExistence type="predicted"/>
<organism evidence="4 5">
    <name type="scientific">Flavobacterium caeni</name>
    <dbReference type="NCBI Taxonomy" id="490189"/>
    <lineage>
        <taxon>Bacteria</taxon>
        <taxon>Pseudomonadati</taxon>
        <taxon>Bacteroidota</taxon>
        <taxon>Flavobacteriia</taxon>
        <taxon>Flavobacteriales</taxon>
        <taxon>Flavobacteriaceae</taxon>
        <taxon>Flavobacterium</taxon>
    </lineage>
</organism>
<protein>
    <submittedName>
        <fullName evidence="4">Por secretion system C-terminal sorting domain-containing protein</fullName>
    </submittedName>
</protein>
<dbReference type="Pfam" id="PF18962">
    <property type="entry name" value="Por_Secre_tail"/>
    <property type="match status" value="1"/>
</dbReference>
<reference evidence="4 5" key="1">
    <citation type="submission" date="2016-10" db="EMBL/GenBank/DDBJ databases">
        <authorList>
            <person name="de Groot N.N."/>
        </authorList>
    </citation>
    <scope>NUCLEOTIDE SEQUENCE [LARGE SCALE GENOMIC DNA]</scope>
    <source>
        <strain evidence="4 5">CGMCC 1.7031</strain>
    </source>
</reference>
<dbReference type="SUPFAM" id="SSF110296">
    <property type="entry name" value="Oligoxyloglucan reducing end-specific cellobiohydrolase"/>
    <property type="match status" value="1"/>
</dbReference>
<accession>A0A1G5J2P7</accession>
<dbReference type="InterPro" id="IPR026444">
    <property type="entry name" value="Secre_tail"/>
</dbReference>
<name>A0A1G5J2P7_9FLAO</name>
<feature type="domain" description="Secretion system C-terminal sorting" evidence="3">
    <location>
        <begin position="385"/>
        <end position="451"/>
    </location>
</feature>
<dbReference type="PANTHER" id="PTHR47199">
    <property type="entry name" value="PHOTOSYSTEM II STABILITY/ASSEMBLY FACTOR HCF136, CHLOROPLASTIC"/>
    <property type="match status" value="1"/>
</dbReference>
<dbReference type="Gene3D" id="2.130.10.10">
    <property type="entry name" value="YVTN repeat-like/Quinoprotein amine dehydrogenase"/>
    <property type="match status" value="2"/>
</dbReference>
<dbReference type="AlphaFoldDB" id="A0A1G5J2P7"/>
<keyword evidence="5" id="KW-1185">Reference proteome</keyword>
<feature type="signal peptide" evidence="2">
    <location>
        <begin position="1"/>
        <end position="18"/>
    </location>
</feature>
<dbReference type="InterPro" id="IPR015943">
    <property type="entry name" value="WD40/YVTN_repeat-like_dom_sf"/>
</dbReference>
<sequence>MKKLLLSLFLAAGLGAQAQATYWQEVSTGFSTTSTTQGQISYAPGGGGDVVWTYGAAGDGSGDYYQIWGRSLDGGLTWTTGAINLGSADLVIGSIHAMSATTAYVSVWPNGSLQGGIWVTTNSGATWTKQPTALFNDGLISFANLVYFWDNNNGVCQGDPANGYFEIYTTTNGGTNWVRVPQGNIPMHQVDEYGYTHNFEIFGDTIWFGTNQGRIYRSNNRGVNWVWAAQSPISDFGGAAQSGSYAMKNGTDGLLISSDWQFFRTTDGGQTWNAEFPGGEYYRNFDIAFVPGTDNTYVVTGVDIDEVGRGSSFSLDGGLNWTDINNIDPDPVDGGGSLEFYDCTHGLASGFTTSSTVGGIWYNLFDWCSTSATKDFAAQGFTAVPNPTSGALEISGKDIANVAVYDILGKEVMNSNFGSLNTVNINLGSLNAGVYMVKVTTAAGASSTTKVVKQ</sequence>
<evidence type="ECO:0000259" key="3">
    <source>
        <dbReference type="Pfam" id="PF18962"/>
    </source>
</evidence>
<evidence type="ECO:0000256" key="1">
    <source>
        <dbReference type="ARBA" id="ARBA00022729"/>
    </source>
</evidence>
<evidence type="ECO:0000313" key="5">
    <source>
        <dbReference type="Proteomes" id="UP000199354"/>
    </source>
</evidence>
<dbReference type="STRING" id="490189.SAMN02927903_02503"/>